<evidence type="ECO:0000313" key="3">
    <source>
        <dbReference type="EMBL" id="KAH3685449.1"/>
    </source>
</evidence>
<reference evidence="3" key="2">
    <citation type="submission" date="2021-01" db="EMBL/GenBank/DDBJ databases">
        <authorList>
            <person name="Schikora-Tamarit M.A."/>
        </authorList>
    </citation>
    <scope>NUCLEOTIDE SEQUENCE</scope>
    <source>
        <strain evidence="3">CBS2887</strain>
    </source>
</reference>
<evidence type="ECO:0008006" key="5">
    <source>
        <dbReference type="Google" id="ProtNLM"/>
    </source>
</evidence>
<dbReference type="Proteomes" id="UP000774326">
    <property type="component" value="Unassembled WGS sequence"/>
</dbReference>
<comment type="caution">
    <text evidence="3">The sequence shown here is derived from an EMBL/GenBank/DDBJ whole genome shotgun (WGS) entry which is preliminary data.</text>
</comment>
<accession>A0A9P8Q9N3</accession>
<name>A0A9P8Q9N3_WICPI</name>
<reference evidence="3" key="1">
    <citation type="journal article" date="2021" name="Open Biol.">
        <title>Shared evolutionary footprints suggest mitochondrial oxidative damage underlies multiple complex I losses in fungi.</title>
        <authorList>
            <person name="Schikora-Tamarit M.A."/>
            <person name="Marcet-Houben M."/>
            <person name="Nosek J."/>
            <person name="Gabaldon T."/>
        </authorList>
    </citation>
    <scope>NUCLEOTIDE SEQUENCE</scope>
    <source>
        <strain evidence="3">CBS2887</strain>
    </source>
</reference>
<keyword evidence="4" id="KW-1185">Reference proteome</keyword>
<organism evidence="3 4">
    <name type="scientific">Wickerhamomyces pijperi</name>
    <name type="common">Yeast</name>
    <name type="synonym">Pichia pijperi</name>
    <dbReference type="NCBI Taxonomy" id="599730"/>
    <lineage>
        <taxon>Eukaryota</taxon>
        <taxon>Fungi</taxon>
        <taxon>Dikarya</taxon>
        <taxon>Ascomycota</taxon>
        <taxon>Saccharomycotina</taxon>
        <taxon>Saccharomycetes</taxon>
        <taxon>Phaffomycetales</taxon>
        <taxon>Wickerhamomycetaceae</taxon>
        <taxon>Wickerhamomyces</taxon>
    </lineage>
</organism>
<evidence type="ECO:0000256" key="1">
    <source>
        <dbReference type="SAM" id="MobiDB-lite"/>
    </source>
</evidence>
<evidence type="ECO:0000313" key="4">
    <source>
        <dbReference type="Proteomes" id="UP000774326"/>
    </source>
</evidence>
<keyword evidence="2" id="KW-0732">Signal</keyword>
<dbReference type="OrthoDB" id="1894652at2759"/>
<dbReference type="AlphaFoldDB" id="A0A9P8Q9N3"/>
<feature type="compositionally biased region" description="Basic and acidic residues" evidence="1">
    <location>
        <begin position="193"/>
        <end position="205"/>
    </location>
</feature>
<gene>
    <name evidence="3" type="ORF">WICPIJ_003564</name>
</gene>
<feature type="compositionally biased region" description="Polar residues" evidence="1">
    <location>
        <begin position="206"/>
        <end position="229"/>
    </location>
</feature>
<evidence type="ECO:0000256" key="2">
    <source>
        <dbReference type="SAM" id="SignalP"/>
    </source>
</evidence>
<feature type="chain" id="PRO_5040194643" description="ER membrane protein complex subunit 10" evidence="2">
    <location>
        <begin position="19"/>
        <end position="229"/>
    </location>
</feature>
<proteinExistence type="predicted"/>
<dbReference type="Pfam" id="PF21203">
    <property type="entry name" value="ECM10"/>
    <property type="match status" value="1"/>
</dbReference>
<protein>
    <recommendedName>
        <fullName evidence="5">ER membrane protein complex subunit 10</fullName>
    </recommendedName>
</protein>
<dbReference type="EMBL" id="JAEUBG010001988">
    <property type="protein sequence ID" value="KAH3685449.1"/>
    <property type="molecule type" value="Genomic_DNA"/>
</dbReference>
<feature type="signal peptide" evidence="2">
    <location>
        <begin position="1"/>
        <end position="18"/>
    </location>
</feature>
<sequence>MLFQILTSIIFLTQLAQCVPSVQVFARSNHRNKPTIELGTIKFNETSGLADIVNTPNDIDFESGKYCVGVSIAGHFQCHSYVQLSLPLSYDIVLHTKPNTGELVSLSMVKSSTLGLHAVIKPGLILEEPRLKGSNNNVKVKVREVTNDKGETEIVHDGEVIEDQRSFIQKYWTYIVPALIMILMRSGESESEEEKKQRAGSEENKSTSVEGQTTGASEKSETATVASDK</sequence>
<feature type="region of interest" description="Disordered" evidence="1">
    <location>
        <begin position="187"/>
        <end position="229"/>
    </location>
</feature>